<accession>A0A9D4N785</accession>
<feature type="signal peptide" evidence="1">
    <location>
        <begin position="1"/>
        <end position="17"/>
    </location>
</feature>
<dbReference type="Gene3D" id="3.10.100.10">
    <property type="entry name" value="Mannose-Binding Protein A, subunit A"/>
    <property type="match status" value="1"/>
</dbReference>
<dbReference type="EMBL" id="JAIWYP010000001">
    <property type="protein sequence ID" value="KAH3889281.1"/>
    <property type="molecule type" value="Genomic_DNA"/>
</dbReference>
<name>A0A9D4N785_DREPO</name>
<feature type="chain" id="PRO_5038679965" description="C-type lectin domain-containing protein" evidence="1">
    <location>
        <begin position="18"/>
        <end position="83"/>
    </location>
</feature>
<dbReference type="InterPro" id="IPR016187">
    <property type="entry name" value="CTDL_fold"/>
</dbReference>
<sequence>MMLIFFIGCVLFSSASAASGKCPEGFVPFGGKCYFFSNDVAIWINAQVACNEALYPTKSYLVEINSKEENDFLWTKALRSERD</sequence>
<keyword evidence="3" id="KW-1185">Reference proteome</keyword>
<keyword evidence="1" id="KW-0732">Signal</keyword>
<reference evidence="2" key="2">
    <citation type="submission" date="2020-11" db="EMBL/GenBank/DDBJ databases">
        <authorList>
            <person name="McCartney M.A."/>
            <person name="Auch B."/>
            <person name="Kono T."/>
            <person name="Mallez S."/>
            <person name="Becker A."/>
            <person name="Gohl D.M."/>
            <person name="Silverstein K.A.T."/>
            <person name="Koren S."/>
            <person name="Bechman K.B."/>
            <person name="Herman A."/>
            <person name="Abrahante J.E."/>
            <person name="Garbe J."/>
        </authorList>
    </citation>
    <scope>NUCLEOTIDE SEQUENCE</scope>
    <source>
        <strain evidence="2">Duluth1</strain>
        <tissue evidence="2">Whole animal</tissue>
    </source>
</reference>
<evidence type="ECO:0000313" key="2">
    <source>
        <dbReference type="EMBL" id="KAH3889281.1"/>
    </source>
</evidence>
<evidence type="ECO:0000313" key="3">
    <source>
        <dbReference type="Proteomes" id="UP000828390"/>
    </source>
</evidence>
<dbReference type="SUPFAM" id="SSF56436">
    <property type="entry name" value="C-type lectin-like"/>
    <property type="match status" value="1"/>
</dbReference>
<evidence type="ECO:0008006" key="4">
    <source>
        <dbReference type="Google" id="ProtNLM"/>
    </source>
</evidence>
<organism evidence="2 3">
    <name type="scientific">Dreissena polymorpha</name>
    <name type="common">Zebra mussel</name>
    <name type="synonym">Mytilus polymorpha</name>
    <dbReference type="NCBI Taxonomy" id="45954"/>
    <lineage>
        <taxon>Eukaryota</taxon>
        <taxon>Metazoa</taxon>
        <taxon>Spiralia</taxon>
        <taxon>Lophotrochozoa</taxon>
        <taxon>Mollusca</taxon>
        <taxon>Bivalvia</taxon>
        <taxon>Autobranchia</taxon>
        <taxon>Heteroconchia</taxon>
        <taxon>Euheterodonta</taxon>
        <taxon>Imparidentia</taxon>
        <taxon>Neoheterodontei</taxon>
        <taxon>Myida</taxon>
        <taxon>Dreissenoidea</taxon>
        <taxon>Dreissenidae</taxon>
        <taxon>Dreissena</taxon>
    </lineage>
</organism>
<protein>
    <recommendedName>
        <fullName evidence="4">C-type lectin domain-containing protein</fullName>
    </recommendedName>
</protein>
<dbReference type="InterPro" id="IPR016186">
    <property type="entry name" value="C-type_lectin-like/link_sf"/>
</dbReference>
<dbReference type="AlphaFoldDB" id="A0A9D4N785"/>
<gene>
    <name evidence="2" type="ORF">DPMN_013334</name>
</gene>
<proteinExistence type="predicted"/>
<reference evidence="2" key="1">
    <citation type="journal article" date="2019" name="bioRxiv">
        <title>The Genome of the Zebra Mussel, Dreissena polymorpha: A Resource for Invasive Species Research.</title>
        <authorList>
            <person name="McCartney M.A."/>
            <person name="Auch B."/>
            <person name="Kono T."/>
            <person name="Mallez S."/>
            <person name="Zhang Y."/>
            <person name="Obille A."/>
            <person name="Becker A."/>
            <person name="Abrahante J.E."/>
            <person name="Garbe J."/>
            <person name="Badalamenti J.P."/>
            <person name="Herman A."/>
            <person name="Mangelson H."/>
            <person name="Liachko I."/>
            <person name="Sullivan S."/>
            <person name="Sone E.D."/>
            <person name="Koren S."/>
            <person name="Silverstein K.A.T."/>
            <person name="Beckman K.B."/>
            <person name="Gohl D.M."/>
        </authorList>
    </citation>
    <scope>NUCLEOTIDE SEQUENCE</scope>
    <source>
        <strain evidence="2">Duluth1</strain>
        <tissue evidence="2">Whole animal</tissue>
    </source>
</reference>
<dbReference type="Proteomes" id="UP000828390">
    <property type="component" value="Unassembled WGS sequence"/>
</dbReference>
<comment type="caution">
    <text evidence="2">The sequence shown here is derived from an EMBL/GenBank/DDBJ whole genome shotgun (WGS) entry which is preliminary data.</text>
</comment>
<evidence type="ECO:0000256" key="1">
    <source>
        <dbReference type="SAM" id="SignalP"/>
    </source>
</evidence>